<reference evidence="1 2" key="1">
    <citation type="journal article" date="2021" name="Hortic Res">
        <title>High-quality reference genome and annotation aids understanding of berry development for evergreen blueberry (Vaccinium darrowii).</title>
        <authorList>
            <person name="Yu J."/>
            <person name="Hulse-Kemp A.M."/>
            <person name="Babiker E."/>
            <person name="Staton M."/>
        </authorList>
    </citation>
    <scope>NUCLEOTIDE SEQUENCE [LARGE SCALE GENOMIC DNA]</scope>
    <source>
        <strain evidence="2">cv. NJ 8807/NJ 8810</strain>
        <tissue evidence="1">Young leaf</tissue>
    </source>
</reference>
<dbReference type="EMBL" id="CM037159">
    <property type="protein sequence ID" value="KAH7866174.1"/>
    <property type="molecule type" value="Genomic_DNA"/>
</dbReference>
<evidence type="ECO:0000313" key="1">
    <source>
        <dbReference type="EMBL" id="KAH7866174.1"/>
    </source>
</evidence>
<name>A0ACB7ZKZ3_9ERIC</name>
<accession>A0ACB7ZKZ3</accession>
<gene>
    <name evidence="1" type="ORF">Vadar_016729</name>
</gene>
<sequence length="350" mass="39431">MEASIILLCKYGSFTVVLTVTRDFRFDDLVQSICQKWQDLELKRFQLLYAVSDHHNCHLDNDVDFANMFALAGAYGVSCVDVGVEVLSSCSVESGELEIGESSIVHGVEEDPFENFSPHHETIRLSSGWAKLISHGGQKFRGGVDDLRSCLAKFAIEVGFVYTFSKNDKTRVTVVCSKKGESGSEWFIHATLNRANGFFRISDFVKEHNCVSVFASSKNPRMSTRLVAQEIREEVRRLFSVAFGIVDSEDDQNICCVKKHPTITFQQSNSNIRPTQFVPTAVSKQVKLSTKFCTKTNERKEFQSDFQSCQLLCTLEKIFSLDSLGALWSSSLQVTKILVDRSRRRSPNEL</sequence>
<dbReference type="Proteomes" id="UP000828048">
    <property type="component" value="Chromosome 9"/>
</dbReference>
<keyword evidence="2" id="KW-1185">Reference proteome</keyword>
<organism evidence="1 2">
    <name type="scientific">Vaccinium darrowii</name>
    <dbReference type="NCBI Taxonomy" id="229202"/>
    <lineage>
        <taxon>Eukaryota</taxon>
        <taxon>Viridiplantae</taxon>
        <taxon>Streptophyta</taxon>
        <taxon>Embryophyta</taxon>
        <taxon>Tracheophyta</taxon>
        <taxon>Spermatophyta</taxon>
        <taxon>Magnoliopsida</taxon>
        <taxon>eudicotyledons</taxon>
        <taxon>Gunneridae</taxon>
        <taxon>Pentapetalae</taxon>
        <taxon>asterids</taxon>
        <taxon>Ericales</taxon>
        <taxon>Ericaceae</taxon>
        <taxon>Vaccinioideae</taxon>
        <taxon>Vaccinieae</taxon>
        <taxon>Vaccinium</taxon>
    </lineage>
</organism>
<comment type="caution">
    <text evidence="1">The sequence shown here is derived from an EMBL/GenBank/DDBJ whole genome shotgun (WGS) entry which is preliminary data.</text>
</comment>
<proteinExistence type="predicted"/>
<protein>
    <submittedName>
        <fullName evidence="1">Uncharacterized protein</fullName>
    </submittedName>
</protein>
<evidence type="ECO:0000313" key="2">
    <source>
        <dbReference type="Proteomes" id="UP000828048"/>
    </source>
</evidence>